<organism evidence="2 3">
    <name type="scientific">Rehaibacterium terrae</name>
    <dbReference type="NCBI Taxonomy" id="1341696"/>
    <lineage>
        <taxon>Bacteria</taxon>
        <taxon>Pseudomonadati</taxon>
        <taxon>Pseudomonadota</taxon>
        <taxon>Gammaproteobacteria</taxon>
        <taxon>Lysobacterales</taxon>
        <taxon>Lysobacteraceae</taxon>
        <taxon>Rehaibacterium</taxon>
    </lineage>
</organism>
<comment type="caution">
    <text evidence="2">The sequence shown here is derived from an EMBL/GenBank/DDBJ whole genome shotgun (WGS) entry which is preliminary data.</text>
</comment>
<evidence type="ECO:0000259" key="1">
    <source>
        <dbReference type="Pfam" id="PF01609"/>
    </source>
</evidence>
<dbReference type="GO" id="GO:0006313">
    <property type="term" value="P:DNA transposition"/>
    <property type="evidence" value="ECO:0007669"/>
    <property type="project" value="InterPro"/>
</dbReference>
<evidence type="ECO:0000313" key="2">
    <source>
        <dbReference type="EMBL" id="MBB5016605.1"/>
    </source>
</evidence>
<reference evidence="2 3" key="1">
    <citation type="submission" date="2020-08" db="EMBL/GenBank/DDBJ databases">
        <title>Genomic Encyclopedia of Type Strains, Phase IV (KMG-IV): sequencing the most valuable type-strain genomes for metagenomic binning, comparative biology and taxonomic classification.</title>
        <authorList>
            <person name="Goeker M."/>
        </authorList>
    </citation>
    <scope>NUCLEOTIDE SEQUENCE [LARGE SCALE GENOMIC DNA]</scope>
    <source>
        <strain evidence="2 3">DSM 25897</strain>
    </source>
</reference>
<gene>
    <name evidence="2" type="ORF">HNQ58_002526</name>
</gene>
<dbReference type="Proteomes" id="UP000519004">
    <property type="component" value="Unassembled WGS sequence"/>
</dbReference>
<name>A0A7W8DFQ2_9GAMM</name>
<dbReference type="AlphaFoldDB" id="A0A7W8DFQ2"/>
<dbReference type="PANTHER" id="PTHR34614">
    <property type="match status" value="1"/>
</dbReference>
<evidence type="ECO:0000313" key="3">
    <source>
        <dbReference type="Proteomes" id="UP000519004"/>
    </source>
</evidence>
<dbReference type="PANTHER" id="PTHR34614:SF2">
    <property type="entry name" value="TRANSPOSASE IS4-LIKE DOMAIN-CONTAINING PROTEIN"/>
    <property type="match status" value="1"/>
</dbReference>
<dbReference type="GO" id="GO:0003677">
    <property type="term" value="F:DNA binding"/>
    <property type="evidence" value="ECO:0007669"/>
    <property type="project" value="InterPro"/>
</dbReference>
<dbReference type="InterPro" id="IPR012337">
    <property type="entry name" value="RNaseH-like_sf"/>
</dbReference>
<accession>A0A7W8DFQ2</accession>
<dbReference type="Pfam" id="PF01609">
    <property type="entry name" value="DDE_Tnp_1"/>
    <property type="match status" value="1"/>
</dbReference>
<dbReference type="NCBIfam" id="NF033559">
    <property type="entry name" value="transpos_IS1634"/>
    <property type="match status" value="1"/>
</dbReference>
<dbReference type="SUPFAM" id="SSF53098">
    <property type="entry name" value="Ribonuclease H-like"/>
    <property type="match status" value="1"/>
</dbReference>
<dbReference type="RefSeq" id="WP_425504182.1">
    <property type="nucleotide sequence ID" value="NZ_JACHHX010000023.1"/>
</dbReference>
<protein>
    <recommendedName>
        <fullName evidence="1">Transposase IS4-like domain-containing protein</fullName>
    </recommendedName>
</protein>
<keyword evidence="3" id="KW-1185">Reference proteome</keyword>
<sequence length="554" mass="61901">MFIRASRSGKHTYLRLIEAYRDADGRTRHRQIAQLGRADQLSKEQVDALCASLRRLTGFQTPPLGTPEFEAAREVGGPWVLTELCRSLGLEDALRRALRSSRRQFDAEALVRLMVFNRICDPDSKLGVLRWLDGVVMPGLDLSGVHHQQLLRALDALDDAREALRRGMARVLKPLLDTEVSVVFYDLTTVRIHGEATVEDDVRRFGHPKETGGIARQFVLGLIQSADGLPLDFEVFEGDIGEVSTLLPMVQRVLSQYPIQRIVLVADRGLLSLDDVAELEALALPEGRRLDYVLAVPARRYAEMPDLVRGLRFRDGVAEGVFQGRRLVVAHDPERAKVQTAKRRARIEALEAFGDALAKKLDAQDEGEAGSGRRASDRGAFSRFMRRVLDEKLTAFVQADLHAERFCYSRNDAALADAEILDGKLVLLTSLDAKDLPAAEAITRYKSLADIERGFRVLKSDIEIAPVYHRLPERIRAHSQVCFLALLLHRVMRMRLKAGGAGLSVERAFEKLRHVQLHKARIGEASVSGLTKMDATQRALFDQLKVPQPREAGL</sequence>
<dbReference type="InterPro" id="IPR047654">
    <property type="entry name" value="IS1634_transpos"/>
</dbReference>
<proteinExistence type="predicted"/>
<dbReference type="EMBL" id="JACHHX010000023">
    <property type="protein sequence ID" value="MBB5016605.1"/>
    <property type="molecule type" value="Genomic_DNA"/>
</dbReference>
<dbReference type="GO" id="GO:0004803">
    <property type="term" value="F:transposase activity"/>
    <property type="evidence" value="ECO:0007669"/>
    <property type="project" value="InterPro"/>
</dbReference>
<dbReference type="InterPro" id="IPR002559">
    <property type="entry name" value="Transposase_11"/>
</dbReference>
<feature type="domain" description="Transposase IS4-like" evidence="1">
    <location>
        <begin position="181"/>
        <end position="488"/>
    </location>
</feature>